<feature type="non-terminal residue" evidence="2">
    <location>
        <position position="78"/>
    </location>
</feature>
<evidence type="ECO:0000313" key="3">
    <source>
        <dbReference type="Proteomes" id="UP000671119"/>
    </source>
</evidence>
<sequence>QEDATPTPAEVPAPAAATTAPAEPAVDPQEAMDAAKWGRVDGGGRVDVQDGGAGREVGQFPDAPIAEAMAFYVRRSLA</sequence>
<feature type="non-terminal residue" evidence="2">
    <location>
        <position position="1"/>
    </location>
</feature>
<accession>A0ABD4Q8I4</accession>
<protein>
    <submittedName>
        <fullName evidence="2">Uncharacterized protein</fullName>
    </submittedName>
</protein>
<dbReference type="EMBL" id="JAGIZI010000666">
    <property type="protein sequence ID" value="MBP0685867.1"/>
    <property type="molecule type" value="Genomic_DNA"/>
</dbReference>
<evidence type="ECO:0000313" key="2">
    <source>
        <dbReference type="EMBL" id="MBP0685867.1"/>
    </source>
</evidence>
<dbReference type="AlphaFoldDB" id="A0ABD4Q8I4"/>
<comment type="caution">
    <text evidence="2">The sequence shown here is derived from an EMBL/GenBank/DDBJ whole genome shotgun (WGS) entry which is preliminary data.</text>
</comment>
<proteinExistence type="predicted"/>
<reference evidence="2 3" key="1">
    <citation type="submission" date="2021-03" db="EMBL/GenBank/DDBJ databases">
        <title>Whole Genome Sequencing of Mycobacterium tuberculosis clinical isolates from Arunachal Pradesh, India.</title>
        <authorList>
            <person name="Singh S."/>
            <person name="Mudliar S.R."/>
            <person name="Kulsum U."/>
            <person name="Rufai S.B."/>
            <person name="Singh P.K."/>
            <person name="Umpo M."/>
            <person name="Nyori M."/>
        </authorList>
    </citation>
    <scope>NUCLEOTIDE SEQUENCE [LARGE SCALE GENOMIC DNA]</scope>
    <source>
        <strain evidence="2 3">OMICS/BPL/0142/20/SP</strain>
    </source>
</reference>
<feature type="compositionally biased region" description="Low complexity" evidence="1">
    <location>
        <begin position="1"/>
        <end position="28"/>
    </location>
</feature>
<organism evidence="2 3">
    <name type="scientific">Mycobacterium tuberculosis</name>
    <dbReference type="NCBI Taxonomy" id="1773"/>
    <lineage>
        <taxon>Bacteria</taxon>
        <taxon>Bacillati</taxon>
        <taxon>Actinomycetota</taxon>
        <taxon>Actinomycetes</taxon>
        <taxon>Mycobacteriales</taxon>
        <taxon>Mycobacteriaceae</taxon>
        <taxon>Mycobacterium</taxon>
        <taxon>Mycobacterium tuberculosis complex</taxon>
    </lineage>
</organism>
<feature type="region of interest" description="Disordered" evidence="1">
    <location>
        <begin position="1"/>
        <end position="30"/>
    </location>
</feature>
<evidence type="ECO:0000256" key="1">
    <source>
        <dbReference type="SAM" id="MobiDB-lite"/>
    </source>
</evidence>
<dbReference type="Proteomes" id="UP000671119">
    <property type="component" value="Unassembled WGS sequence"/>
</dbReference>
<gene>
    <name evidence="2" type="ORF">J8J21_22745</name>
</gene>
<name>A0ABD4Q8I4_MYCTX</name>